<reference evidence="2 3" key="3">
    <citation type="journal article" date="2022" name="Int. J. Syst. Evol. Microbiol.">
        <title>Strains of Bradyrhizobium barranii sp. nov. associated with legumes native to Canada are symbionts of soybeans and belong to different subspecies (subsp. barranii subsp. nov. and subsp. apii subsp. nov.) and symbiovars (sv. glycinearum and sv. septentrionale).</title>
        <authorList>
            <person name="Bromfield E.S.P."/>
            <person name="Cloutier S."/>
            <person name="Wasai-Hara S."/>
            <person name="Minamisawa K."/>
        </authorList>
    </citation>
    <scope>NUCLEOTIDE SEQUENCE [LARGE SCALE GENOMIC DNA]</scope>
    <source>
        <strain evidence="2 3">323S2</strain>
    </source>
</reference>
<dbReference type="SUPFAM" id="SSF48452">
    <property type="entry name" value="TPR-like"/>
    <property type="match status" value="1"/>
</dbReference>
<gene>
    <name evidence="2" type="ORF">G6321_00010220</name>
    <name evidence="1" type="ORF">G6321_08005</name>
</gene>
<name>A0A7Z0TJT6_9BRAD</name>
<sequence length="253" mass="28890">MTHQQWVGQHGRAMLALLDGDFAAAEGFAENAYQLGRRRYGESVEGVYGMQMFTIRREQGRLSEVAPIVKHFIDRGNLNTWKPGFAAVAAELGFKPQAQELLDEMRDTGFALPMDAMRSTTLSYLADVCAALDDAVSARAVYDLLEPYRHMTVTAGVETVCYGSAGRFLGELAEVLTDWDRAEQHFDEALRMDRDMQAYPWLAHTQHRFARMLRRRSRRGDLERAEVLLNESWTTACRLEMTALIDRIREQRH</sequence>
<dbReference type="Proteomes" id="UP000564836">
    <property type="component" value="Chromosome"/>
</dbReference>
<accession>A0A7Z0TJT6</accession>
<dbReference type="Gene3D" id="1.25.40.10">
    <property type="entry name" value="Tetratricopeptide repeat domain"/>
    <property type="match status" value="1"/>
</dbReference>
<evidence type="ECO:0000313" key="2">
    <source>
        <dbReference type="EMBL" id="UGX95487.1"/>
    </source>
</evidence>
<dbReference type="EMBL" id="CP088280">
    <property type="protein sequence ID" value="UGX95487.1"/>
    <property type="molecule type" value="Genomic_DNA"/>
</dbReference>
<evidence type="ECO:0000313" key="1">
    <source>
        <dbReference type="EMBL" id="NYY88398.1"/>
    </source>
</evidence>
<dbReference type="EMBL" id="JACBFH010000001">
    <property type="protein sequence ID" value="NYY88398.1"/>
    <property type="molecule type" value="Genomic_DNA"/>
</dbReference>
<proteinExistence type="predicted"/>
<protein>
    <recommendedName>
        <fullName evidence="4">Tetratricopeptide repeat protein</fullName>
    </recommendedName>
</protein>
<organism evidence="1">
    <name type="scientific">Bradyrhizobium barranii subsp. barranii</name>
    <dbReference type="NCBI Taxonomy" id="2823807"/>
    <lineage>
        <taxon>Bacteria</taxon>
        <taxon>Pseudomonadati</taxon>
        <taxon>Pseudomonadota</taxon>
        <taxon>Alphaproteobacteria</taxon>
        <taxon>Hyphomicrobiales</taxon>
        <taxon>Nitrobacteraceae</taxon>
        <taxon>Bradyrhizobium</taxon>
        <taxon>Bradyrhizobium barranii</taxon>
    </lineage>
</organism>
<dbReference type="RefSeq" id="WP_166344272.1">
    <property type="nucleotide sequence ID" value="NZ_CP088280.1"/>
</dbReference>
<dbReference type="AlphaFoldDB" id="A0A7Z0TJT6"/>
<evidence type="ECO:0008006" key="4">
    <source>
        <dbReference type="Google" id="ProtNLM"/>
    </source>
</evidence>
<reference evidence="1" key="2">
    <citation type="submission" date="2020-06" db="EMBL/GenBank/DDBJ databases">
        <title>Whole Genome Sequence of Bradyrhizobium sp. Strain 323S2.</title>
        <authorList>
            <person name="Bromfield E.S.P."/>
        </authorList>
    </citation>
    <scope>NUCLEOTIDE SEQUENCE [LARGE SCALE GENOMIC DNA]</scope>
    <source>
        <strain evidence="1">323S2</strain>
    </source>
</reference>
<evidence type="ECO:0000313" key="3">
    <source>
        <dbReference type="Proteomes" id="UP000564836"/>
    </source>
</evidence>
<reference evidence="2 3" key="1">
    <citation type="journal article" date="2017" name="Syst. Appl. Microbiol.">
        <title>Soybeans inoculated with root zone soils of Canadian native legumes harbour diverse and novel Bradyrhizobium spp. that possess agricultural potential.</title>
        <authorList>
            <person name="Bromfield E.S.P."/>
            <person name="Cloutier S."/>
            <person name="Tambong J.T."/>
            <person name="Tran Thi T.V."/>
        </authorList>
    </citation>
    <scope>NUCLEOTIDE SEQUENCE [LARGE SCALE GENOMIC DNA]</scope>
    <source>
        <strain evidence="2 3">323S2</strain>
    </source>
</reference>
<dbReference type="InterPro" id="IPR011990">
    <property type="entry name" value="TPR-like_helical_dom_sf"/>
</dbReference>